<evidence type="ECO:0000313" key="4">
    <source>
        <dbReference type="WBParaSite" id="BXY_1107400.1"/>
    </source>
</evidence>
<proteinExistence type="predicted"/>
<evidence type="ECO:0000313" key="2">
    <source>
        <dbReference type="Proteomes" id="UP000095284"/>
    </source>
</evidence>
<name>A0A1I7SDG9_BURXY</name>
<gene>
    <name evidence="1" type="ORF">BXYJ_LOCUS15440</name>
</gene>
<dbReference type="AlphaFoldDB" id="A0A1I7SDG9"/>
<evidence type="ECO:0000313" key="1">
    <source>
        <dbReference type="EMBL" id="CAD5235349.1"/>
    </source>
</evidence>
<dbReference type="Proteomes" id="UP000582659">
    <property type="component" value="Unassembled WGS sequence"/>
</dbReference>
<keyword evidence="3" id="KW-1185">Reference proteome</keyword>
<accession>A0A1I7SDG9</accession>
<reference evidence="4" key="1">
    <citation type="submission" date="2016-11" db="UniProtKB">
        <authorList>
            <consortium name="WormBaseParasite"/>
        </authorList>
    </citation>
    <scope>IDENTIFICATION</scope>
</reference>
<protein>
    <submittedName>
        <fullName evidence="1">(pine wood nematode) hypothetical protein</fullName>
    </submittedName>
</protein>
<dbReference type="EMBL" id="CAJFCV020000006">
    <property type="protein sequence ID" value="CAG9131685.1"/>
    <property type="molecule type" value="Genomic_DNA"/>
</dbReference>
<dbReference type="WBParaSite" id="BXY_1107400.1">
    <property type="protein sequence ID" value="BXY_1107400.1"/>
    <property type="gene ID" value="BXY_1107400"/>
</dbReference>
<reference evidence="1" key="2">
    <citation type="submission" date="2020-09" db="EMBL/GenBank/DDBJ databases">
        <authorList>
            <person name="Kikuchi T."/>
        </authorList>
    </citation>
    <scope>NUCLEOTIDE SEQUENCE</scope>
    <source>
        <strain evidence="1">Ka4C1</strain>
    </source>
</reference>
<evidence type="ECO:0000313" key="3">
    <source>
        <dbReference type="Proteomes" id="UP000659654"/>
    </source>
</evidence>
<sequence>MESTVLEPWRVLATKREDEVVYGFTCTCVDNYVVQQLKEFDVRALCEHVKIGKIPCDLDVLIFETDSVILRRRARLLLQQNSRMIMKPMPSQSPHPPSGDL</sequence>
<organism evidence="2 4">
    <name type="scientific">Bursaphelenchus xylophilus</name>
    <name type="common">Pinewood nematode worm</name>
    <name type="synonym">Aphelenchoides xylophilus</name>
    <dbReference type="NCBI Taxonomy" id="6326"/>
    <lineage>
        <taxon>Eukaryota</taxon>
        <taxon>Metazoa</taxon>
        <taxon>Ecdysozoa</taxon>
        <taxon>Nematoda</taxon>
        <taxon>Chromadorea</taxon>
        <taxon>Rhabditida</taxon>
        <taxon>Tylenchina</taxon>
        <taxon>Tylenchomorpha</taxon>
        <taxon>Aphelenchoidea</taxon>
        <taxon>Aphelenchoididae</taxon>
        <taxon>Bursaphelenchus</taxon>
    </lineage>
</organism>
<dbReference type="Proteomes" id="UP000095284">
    <property type="component" value="Unplaced"/>
</dbReference>
<dbReference type="EMBL" id="CAJFDI010000006">
    <property type="protein sequence ID" value="CAD5235349.1"/>
    <property type="molecule type" value="Genomic_DNA"/>
</dbReference>
<dbReference type="Proteomes" id="UP000659654">
    <property type="component" value="Unassembled WGS sequence"/>
</dbReference>